<dbReference type="GO" id="GO:0005737">
    <property type="term" value="C:cytoplasm"/>
    <property type="evidence" value="ECO:0007669"/>
    <property type="project" value="TreeGrafter"/>
</dbReference>
<dbReference type="SMART" id="SM00326">
    <property type="entry name" value="SH3"/>
    <property type="match status" value="1"/>
</dbReference>
<dbReference type="Gene3D" id="2.30.29.30">
    <property type="entry name" value="Pleckstrin-homology domain (PH domain)/Phosphotyrosine-binding domain (PTB)"/>
    <property type="match status" value="1"/>
</dbReference>
<dbReference type="InterPro" id="IPR011993">
    <property type="entry name" value="PH-like_dom_sf"/>
</dbReference>
<feature type="region of interest" description="Disordered" evidence="3">
    <location>
        <begin position="779"/>
        <end position="810"/>
    </location>
</feature>
<feature type="region of interest" description="Disordered" evidence="3">
    <location>
        <begin position="419"/>
        <end position="529"/>
    </location>
</feature>
<dbReference type="InterPro" id="IPR035899">
    <property type="entry name" value="DBL_dom_sf"/>
</dbReference>
<dbReference type="PROSITE" id="PS50010">
    <property type="entry name" value="DH_2"/>
    <property type="match status" value="1"/>
</dbReference>
<evidence type="ECO:0000259" key="4">
    <source>
        <dbReference type="PROSITE" id="PS50002"/>
    </source>
</evidence>
<feature type="non-terminal residue" evidence="6">
    <location>
        <position position="1"/>
    </location>
</feature>
<evidence type="ECO:0000256" key="1">
    <source>
        <dbReference type="ARBA" id="ARBA00022443"/>
    </source>
</evidence>
<dbReference type="EMBL" id="GEEE01010568">
    <property type="protein sequence ID" value="JAP52657.1"/>
    <property type="molecule type" value="Transcribed_RNA"/>
</dbReference>
<dbReference type="SUPFAM" id="SSF50044">
    <property type="entry name" value="SH3-domain"/>
    <property type="match status" value="1"/>
</dbReference>
<feature type="compositionally biased region" description="Basic and acidic residues" evidence="3">
    <location>
        <begin position="470"/>
        <end position="488"/>
    </location>
</feature>
<dbReference type="Gene3D" id="1.20.900.10">
    <property type="entry name" value="Dbl homology (DH) domain"/>
    <property type="match status" value="1"/>
</dbReference>
<dbReference type="SMART" id="SM00325">
    <property type="entry name" value="RhoGEF"/>
    <property type="match status" value="1"/>
</dbReference>
<evidence type="ECO:0000256" key="2">
    <source>
        <dbReference type="PROSITE-ProRule" id="PRU00192"/>
    </source>
</evidence>
<dbReference type="PANTHER" id="PTHR46026">
    <property type="entry name" value="RHO-TYPE GUANINE NUCLEOTIDE EXCHANGE FACTOR, ISOFORM F"/>
    <property type="match status" value="1"/>
</dbReference>
<sequence length="810" mass="88809">QPREIRYIIACIYNSLRKMDQTPKFVRALFPYSRQHTDELSFQKGDVIKITLQIEGGWWEGELNGTVGWFPSNYVADLSSSDNNGSAAQRNLQTFQQEIVQHILEGEAKQISDLESLVKLLQPNLDVIMKLPRLCKLVAYTEKIVQIISMHEWLAKFLKDMKPLDKPKFVGRLFLEVAATMDSLAGEYAKLYAYVNAGLEENRVTICSVLDSVGSDFFSKKTKSQMTSVFDRLDRYAVLLRETERYYEEPHPDRPAILKAIQVYTEIIERCALILRLKEADVQILSAEIRGLNEQPLAHFGDPALTMRVRVCTREGDSARVIIDASQPDLVLVLFQSFLFILSCTDSANVYTFRIRLLLTNLRVSVLRDNDKVLMIQWPGHHETAAEEQLLISCPDQSTRDLLNATLSDLIESTLNKASTARPAGGASASRLQQQSVAESAPGAAIAPTTVAPVTQQIATTPSSSASSSTDKKPPPEKRTTSLHRSESSRSVGGELKSSTSGDATAAAVRPVSSGPPVSSPTHNHQHPCAAPPFTTTVAVTDVSGLPGCRFLSHSATLQAHVKWPDDIISLPSRMRSAAKGHLGPRAAVSPVQNSNSSHVLRSLRLDAASPWASLPQQQHADRLGAASAAVANSTAVVAAVDMAVGGRVSRASQQQQRSSRPGSPKPSTAAATVSAASSNIMRRRRSDRQKSAISADDILRSTGRLHELNMRAEWDSMILQVVDAYRCSFWQEMSPKPVDLAKLRLSVAELRQKESSLPPDPSRGQQRAATVAHCYENAPPEGFKLTTGEASEPIRPPPVVLPTRGERRT</sequence>
<dbReference type="PRINTS" id="PR00452">
    <property type="entry name" value="SH3DOMAIN"/>
</dbReference>
<organism evidence="6">
    <name type="scientific">Schistocephalus solidus</name>
    <name type="common">Tapeworm</name>
    <dbReference type="NCBI Taxonomy" id="70667"/>
    <lineage>
        <taxon>Eukaryota</taxon>
        <taxon>Metazoa</taxon>
        <taxon>Spiralia</taxon>
        <taxon>Lophotrochozoa</taxon>
        <taxon>Platyhelminthes</taxon>
        <taxon>Cestoda</taxon>
        <taxon>Eucestoda</taxon>
        <taxon>Diphyllobothriidea</taxon>
        <taxon>Diphyllobothriidae</taxon>
        <taxon>Schistocephalus</taxon>
    </lineage>
</organism>
<dbReference type="Pfam" id="PF00018">
    <property type="entry name" value="SH3_1"/>
    <property type="match status" value="1"/>
</dbReference>
<evidence type="ECO:0000313" key="6">
    <source>
        <dbReference type="EMBL" id="JAP52657.1"/>
    </source>
</evidence>
<protein>
    <submittedName>
        <fullName evidence="6">Rho guanine nucleotide exchange factor 6</fullName>
    </submittedName>
</protein>
<dbReference type="PRINTS" id="PR00499">
    <property type="entry name" value="P67PHOX"/>
</dbReference>
<feature type="compositionally biased region" description="Low complexity" evidence="3">
    <location>
        <begin position="649"/>
        <end position="679"/>
    </location>
</feature>
<feature type="compositionally biased region" description="Low complexity" evidence="3">
    <location>
        <begin position="441"/>
        <end position="469"/>
    </location>
</feature>
<gene>
    <name evidence="6" type="primary">ARHG6</name>
    <name evidence="6" type="ORF">TR84325</name>
</gene>
<feature type="domain" description="SH3" evidence="4">
    <location>
        <begin position="21"/>
        <end position="80"/>
    </location>
</feature>
<feature type="region of interest" description="Disordered" evidence="3">
    <location>
        <begin position="649"/>
        <end position="693"/>
    </location>
</feature>
<dbReference type="FunFam" id="2.30.30.40:FF:000072">
    <property type="entry name" value="Unconventional Myosin IB"/>
    <property type="match status" value="1"/>
</dbReference>
<dbReference type="CDD" id="cd11877">
    <property type="entry name" value="SH3_PIX"/>
    <property type="match status" value="1"/>
</dbReference>
<dbReference type="Pfam" id="PF00621">
    <property type="entry name" value="RhoGEF"/>
    <property type="match status" value="1"/>
</dbReference>
<dbReference type="InterPro" id="IPR000219">
    <property type="entry name" value="DH_dom"/>
</dbReference>
<dbReference type="PROSITE" id="PS50002">
    <property type="entry name" value="SH3"/>
    <property type="match status" value="1"/>
</dbReference>
<proteinExistence type="predicted"/>
<dbReference type="SUPFAM" id="SSF48065">
    <property type="entry name" value="DBL homology domain (DH-domain)"/>
    <property type="match status" value="1"/>
</dbReference>
<name>A0A0X3PRM1_SCHSO</name>
<dbReference type="Gene3D" id="2.30.30.40">
    <property type="entry name" value="SH3 Domains"/>
    <property type="match status" value="1"/>
</dbReference>
<feature type="compositionally biased region" description="Low complexity" evidence="3">
    <location>
        <begin position="506"/>
        <end position="521"/>
    </location>
</feature>
<dbReference type="AlphaFoldDB" id="A0A0X3PRM1"/>
<keyword evidence="1 2" id="KW-0728">SH3 domain</keyword>
<evidence type="ECO:0000256" key="3">
    <source>
        <dbReference type="SAM" id="MobiDB-lite"/>
    </source>
</evidence>
<dbReference type="GO" id="GO:0005085">
    <property type="term" value="F:guanyl-nucleotide exchange factor activity"/>
    <property type="evidence" value="ECO:0007669"/>
    <property type="project" value="InterPro"/>
</dbReference>
<feature type="domain" description="DH" evidence="5">
    <location>
        <begin position="95"/>
        <end position="274"/>
    </location>
</feature>
<dbReference type="InterPro" id="IPR001452">
    <property type="entry name" value="SH3_domain"/>
</dbReference>
<reference evidence="6" key="1">
    <citation type="submission" date="2016-01" db="EMBL/GenBank/DDBJ databases">
        <title>Reference transcriptome for the parasite Schistocephalus solidus: insights into the molecular evolution of parasitism.</title>
        <authorList>
            <person name="Hebert F.O."/>
            <person name="Grambauer S."/>
            <person name="Barber I."/>
            <person name="Landry C.R."/>
            <person name="Aubin-Horth N."/>
        </authorList>
    </citation>
    <scope>NUCLEOTIDE SEQUENCE</scope>
</reference>
<dbReference type="InterPro" id="IPR036028">
    <property type="entry name" value="SH3-like_dom_sf"/>
</dbReference>
<accession>A0A0X3PRM1</accession>
<dbReference type="PANTHER" id="PTHR46026:SF1">
    <property type="entry name" value="RHO-TYPE GUANINE NUCLEOTIDE EXCHANGE FACTOR, ISOFORM F"/>
    <property type="match status" value="1"/>
</dbReference>
<evidence type="ECO:0000259" key="5">
    <source>
        <dbReference type="PROSITE" id="PS50010"/>
    </source>
</evidence>